<dbReference type="SUPFAM" id="SSF52540">
    <property type="entry name" value="P-loop containing nucleoside triphosphate hydrolases"/>
    <property type="match status" value="1"/>
</dbReference>
<dbReference type="PANTHER" id="PTHR24030">
    <property type="entry name" value="PROTEIN CMSS1"/>
    <property type="match status" value="1"/>
</dbReference>
<dbReference type="InterPro" id="IPR032704">
    <property type="entry name" value="Cms1"/>
</dbReference>
<feature type="region of interest" description="Disordered" evidence="1">
    <location>
        <begin position="1"/>
        <end position="44"/>
    </location>
</feature>
<reference evidence="2" key="1">
    <citation type="journal article" date="2021" name="Mol. Plant Microbe Interact.">
        <title>Complete Genome Sequence of the Plant-Pathogenic Fungus Colletotrichum lupini.</title>
        <authorList>
            <person name="Baroncelli R."/>
            <person name="Pensec F."/>
            <person name="Da Lio D."/>
            <person name="Boufleur T."/>
            <person name="Vicente I."/>
            <person name="Sarrocco S."/>
            <person name="Picot A."/>
            <person name="Baraldi E."/>
            <person name="Sukno S."/>
            <person name="Thon M."/>
            <person name="Le Floch G."/>
        </authorList>
    </citation>
    <scope>NUCLEOTIDE SEQUENCE</scope>
    <source>
        <strain evidence="2">IMI 504893</strain>
    </source>
</reference>
<gene>
    <name evidence="2" type="ORF">CLUP02_14707</name>
</gene>
<organism evidence="2 3">
    <name type="scientific">Colletotrichum lupini</name>
    <dbReference type="NCBI Taxonomy" id="145971"/>
    <lineage>
        <taxon>Eukaryota</taxon>
        <taxon>Fungi</taxon>
        <taxon>Dikarya</taxon>
        <taxon>Ascomycota</taxon>
        <taxon>Pezizomycotina</taxon>
        <taxon>Sordariomycetes</taxon>
        <taxon>Hypocreomycetidae</taxon>
        <taxon>Glomerellales</taxon>
        <taxon>Glomerellaceae</taxon>
        <taxon>Colletotrichum</taxon>
        <taxon>Colletotrichum acutatum species complex</taxon>
    </lineage>
</organism>
<keyword evidence="3" id="KW-1185">Reference proteome</keyword>
<dbReference type="PANTHER" id="PTHR24030:SF0">
    <property type="entry name" value="PROTEIN CMSS1"/>
    <property type="match status" value="1"/>
</dbReference>
<name>A0A9Q8T4P9_9PEZI</name>
<dbReference type="Pfam" id="PF14617">
    <property type="entry name" value="CMS1"/>
    <property type="match status" value="1"/>
</dbReference>
<dbReference type="GO" id="GO:0005634">
    <property type="term" value="C:nucleus"/>
    <property type="evidence" value="ECO:0007669"/>
    <property type="project" value="TreeGrafter"/>
</dbReference>
<dbReference type="Gene3D" id="3.40.50.300">
    <property type="entry name" value="P-loop containing nucleotide triphosphate hydrolases"/>
    <property type="match status" value="1"/>
</dbReference>
<dbReference type="AlphaFoldDB" id="A0A9Q8T4P9"/>
<dbReference type="RefSeq" id="XP_049150780.1">
    <property type="nucleotide sequence ID" value="XM_049293634.1"/>
</dbReference>
<dbReference type="KEGG" id="clup:CLUP02_14707"/>
<dbReference type="GeneID" id="73348644"/>
<dbReference type="EMBL" id="CP019480">
    <property type="protein sequence ID" value="UQC89179.1"/>
    <property type="molecule type" value="Genomic_DNA"/>
</dbReference>
<evidence type="ECO:0000313" key="3">
    <source>
        <dbReference type="Proteomes" id="UP000830671"/>
    </source>
</evidence>
<sequence>MRTTSQNANPTRRHTAMSNTKKRAAPSQEGGEGGQKAKKQKKKSAYQVDETLLNAELGINESFAVMDNQLLADYTAQKISRFGTDLSPVELSDLSISANAIKDTTSWTRPRALDNLPAFLENFAERPDRLFTAPKVKGAPHTIIVAAAGLRAADVVRAVRKFQGKESTVSKLFAKHMKVDEQVQFLQKTRTGIAVGTPARLMELVDNGALKLDKLQRLVVDASHIDQKKRGIMDMKDTMLPLARWLSRKEFKERYGDEQKPLDLIFY</sequence>
<accession>A0A9Q8T4P9</accession>
<evidence type="ECO:0008006" key="4">
    <source>
        <dbReference type="Google" id="ProtNLM"/>
    </source>
</evidence>
<feature type="compositionally biased region" description="Polar residues" evidence="1">
    <location>
        <begin position="1"/>
        <end position="10"/>
    </location>
</feature>
<evidence type="ECO:0000256" key="1">
    <source>
        <dbReference type="SAM" id="MobiDB-lite"/>
    </source>
</evidence>
<dbReference type="Proteomes" id="UP000830671">
    <property type="component" value="Chromosome 8"/>
</dbReference>
<feature type="compositionally biased region" description="Basic residues" evidence="1">
    <location>
        <begin position="11"/>
        <end position="24"/>
    </location>
</feature>
<proteinExistence type="predicted"/>
<dbReference type="GO" id="GO:0030686">
    <property type="term" value="C:90S preribosome"/>
    <property type="evidence" value="ECO:0007669"/>
    <property type="project" value="TreeGrafter"/>
</dbReference>
<dbReference type="InterPro" id="IPR027417">
    <property type="entry name" value="P-loop_NTPase"/>
</dbReference>
<evidence type="ECO:0000313" key="2">
    <source>
        <dbReference type="EMBL" id="UQC89179.1"/>
    </source>
</evidence>
<protein>
    <recommendedName>
        <fullName evidence="4">Protein CMS1</fullName>
    </recommendedName>
</protein>